<gene>
    <name evidence="1" type="ORF">S01H4_28814</name>
</gene>
<reference evidence="1" key="1">
    <citation type="journal article" date="2014" name="Front. Microbiol.">
        <title>High frequency of phylogenetically diverse reductive dehalogenase-homologous genes in deep subseafloor sedimentary metagenomes.</title>
        <authorList>
            <person name="Kawai M."/>
            <person name="Futagami T."/>
            <person name="Toyoda A."/>
            <person name="Takaki Y."/>
            <person name="Nishi S."/>
            <person name="Hori S."/>
            <person name="Arai W."/>
            <person name="Tsubouchi T."/>
            <person name="Morono Y."/>
            <person name="Uchiyama I."/>
            <person name="Ito T."/>
            <person name="Fujiyama A."/>
            <person name="Inagaki F."/>
            <person name="Takami H."/>
        </authorList>
    </citation>
    <scope>NUCLEOTIDE SEQUENCE</scope>
    <source>
        <strain evidence="1">Expedition CK06-06</strain>
    </source>
</reference>
<evidence type="ECO:0000313" key="1">
    <source>
        <dbReference type="EMBL" id="GAG88502.1"/>
    </source>
</evidence>
<name>X1C5B6_9ZZZZ</name>
<sequence length="32" mass="3780">NPFNNQHIITWDSGSNLMMVHGDKFKFITEEE</sequence>
<protein>
    <submittedName>
        <fullName evidence="1">Uncharacterized protein</fullName>
    </submittedName>
</protein>
<dbReference type="EMBL" id="BART01014439">
    <property type="protein sequence ID" value="GAG88502.1"/>
    <property type="molecule type" value="Genomic_DNA"/>
</dbReference>
<accession>X1C5B6</accession>
<feature type="non-terminal residue" evidence="1">
    <location>
        <position position="1"/>
    </location>
</feature>
<organism evidence="1">
    <name type="scientific">marine sediment metagenome</name>
    <dbReference type="NCBI Taxonomy" id="412755"/>
    <lineage>
        <taxon>unclassified sequences</taxon>
        <taxon>metagenomes</taxon>
        <taxon>ecological metagenomes</taxon>
    </lineage>
</organism>
<comment type="caution">
    <text evidence="1">The sequence shown here is derived from an EMBL/GenBank/DDBJ whole genome shotgun (WGS) entry which is preliminary data.</text>
</comment>
<dbReference type="AlphaFoldDB" id="X1C5B6"/>
<proteinExistence type="predicted"/>